<accession>A0ABV7XAC9</accession>
<protein>
    <submittedName>
        <fullName evidence="3">M23 family metallopeptidase</fullName>
        <ecNumber evidence="3">3.4.24.-</ecNumber>
    </submittedName>
</protein>
<evidence type="ECO:0000259" key="2">
    <source>
        <dbReference type="Pfam" id="PF01551"/>
    </source>
</evidence>
<dbReference type="CDD" id="cd12797">
    <property type="entry name" value="M23_peptidase"/>
    <property type="match status" value="1"/>
</dbReference>
<feature type="domain" description="M23ase beta-sheet core" evidence="2">
    <location>
        <begin position="188"/>
        <end position="284"/>
    </location>
</feature>
<dbReference type="RefSeq" id="WP_380858746.1">
    <property type="nucleotide sequence ID" value="NZ_JBHRXV010000004.1"/>
</dbReference>
<dbReference type="PROSITE" id="PS51257">
    <property type="entry name" value="PROKAR_LIPOPROTEIN"/>
    <property type="match status" value="1"/>
</dbReference>
<dbReference type="EMBL" id="JBHRXV010000004">
    <property type="protein sequence ID" value="MFC3712247.1"/>
    <property type="molecule type" value="Genomic_DNA"/>
</dbReference>
<keyword evidence="1" id="KW-0732">Signal</keyword>
<sequence length="293" mass="30772">MTRSLAIAALTALAACTAPAAEPVAPPAPPPPPPPVERILDGSFDFRGAIVQGGLAVGQAPAGAVSVTLDGKPTRLDPQGRFLVGFGRDAVPDALVEARLADGTRVRQALKVGPRDWRIERIPQLAQSSTPNPEYEKLRSAEVARIATARSATSDAIGWTQRFAWPATGRISGVYGSQRILGGVPRAPHAGVDIARPSGTPVASPADGIIVLASPPKFSLEGNLLIIDHGNRLFSSFLHLSRIDVKVGDVVRQGQPVGTIGMTGRATGPHLHWAMSWGDVRVDPQLLVPPMQP</sequence>
<dbReference type="PANTHER" id="PTHR21666">
    <property type="entry name" value="PEPTIDASE-RELATED"/>
    <property type="match status" value="1"/>
</dbReference>
<dbReference type="SUPFAM" id="SSF51261">
    <property type="entry name" value="Duplicated hybrid motif"/>
    <property type="match status" value="1"/>
</dbReference>
<evidence type="ECO:0000313" key="3">
    <source>
        <dbReference type="EMBL" id="MFC3712247.1"/>
    </source>
</evidence>
<evidence type="ECO:0000256" key="1">
    <source>
        <dbReference type="SAM" id="SignalP"/>
    </source>
</evidence>
<dbReference type="Proteomes" id="UP001595615">
    <property type="component" value="Unassembled WGS sequence"/>
</dbReference>
<gene>
    <name evidence="3" type="ORF">ACFOMD_06680</name>
</gene>
<keyword evidence="4" id="KW-1185">Reference proteome</keyword>
<keyword evidence="3" id="KW-0378">Hydrolase</keyword>
<feature type="signal peptide" evidence="1">
    <location>
        <begin position="1"/>
        <end position="20"/>
    </location>
</feature>
<dbReference type="InterPro" id="IPR050570">
    <property type="entry name" value="Cell_wall_metabolism_enzyme"/>
</dbReference>
<dbReference type="InterPro" id="IPR016047">
    <property type="entry name" value="M23ase_b-sheet_dom"/>
</dbReference>
<dbReference type="PANTHER" id="PTHR21666:SF285">
    <property type="entry name" value="M23 FAMILY METALLOPEPTIDASE"/>
    <property type="match status" value="1"/>
</dbReference>
<feature type="chain" id="PRO_5045534334" evidence="1">
    <location>
        <begin position="21"/>
        <end position="293"/>
    </location>
</feature>
<dbReference type="InterPro" id="IPR011055">
    <property type="entry name" value="Dup_hybrid_motif"/>
</dbReference>
<dbReference type="Gene3D" id="2.70.70.10">
    <property type="entry name" value="Glucose Permease (Domain IIA)"/>
    <property type="match status" value="1"/>
</dbReference>
<comment type="caution">
    <text evidence="3">The sequence shown here is derived from an EMBL/GenBank/DDBJ whole genome shotgun (WGS) entry which is preliminary data.</text>
</comment>
<proteinExistence type="predicted"/>
<organism evidence="3 4">
    <name type="scientific">Sphingoaurantiacus capsulatus</name>
    <dbReference type="NCBI Taxonomy" id="1771310"/>
    <lineage>
        <taxon>Bacteria</taxon>
        <taxon>Pseudomonadati</taxon>
        <taxon>Pseudomonadota</taxon>
        <taxon>Alphaproteobacteria</taxon>
        <taxon>Sphingomonadales</taxon>
        <taxon>Sphingosinicellaceae</taxon>
        <taxon>Sphingoaurantiacus</taxon>
    </lineage>
</organism>
<reference evidence="4" key="1">
    <citation type="journal article" date="2019" name="Int. J. Syst. Evol. Microbiol.">
        <title>The Global Catalogue of Microorganisms (GCM) 10K type strain sequencing project: providing services to taxonomists for standard genome sequencing and annotation.</title>
        <authorList>
            <consortium name="The Broad Institute Genomics Platform"/>
            <consortium name="The Broad Institute Genome Sequencing Center for Infectious Disease"/>
            <person name="Wu L."/>
            <person name="Ma J."/>
        </authorList>
    </citation>
    <scope>NUCLEOTIDE SEQUENCE [LARGE SCALE GENOMIC DNA]</scope>
    <source>
        <strain evidence="4">KCTC 42644</strain>
    </source>
</reference>
<evidence type="ECO:0000313" key="4">
    <source>
        <dbReference type="Proteomes" id="UP001595615"/>
    </source>
</evidence>
<dbReference type="GO" id="GO:0016787">
    <property type="term" value="F:hydrolase activity"/>
    <property type="evidence" value="ECO:0007669"/>
    <property type="project" value="UniProtKB-KW"/>
</dbReference>
<dbReference type="EC" id="3.4.24.-" evidence="3"/>
<name>A0ABV7XAC9_9SPHN</name>
<dbReference type="Pfam" id="PF01551">
    <property type="entry name" value="Peptidase_M23"/>
    <property type="match status" value="1"/>
</dbReference>